<evidence type="ECO:0000256" key="1">
    <source>
        <dbReference type="ARBA" id="ARBA00010838"/>
    </source>
</evidence>
<accession>A0A1Y5NXI7</accession>
<protein>
    <recommendedName>
        <fullName evidence="6">Beta-glucosidase</fullName>
    </recommendedName>
</protein>
<organism evidence="5">
    <name type="scientific">uncultured Microbacterium sp</name>
    <dbReference type="NCBI Taxonomy" id="191216"/>
    <lineage>
        <taxon>Bacteria</taxon>
        <taxon>Bacillati</taxon>
        <taxon>Actinomycetota</taxon>
        <taxon>Actinomycetes</taxon>
        <taxon>Micrococcales</taxon>
        <taxon>Microbacteriaceae</taxon>
        <taxon>Microbacterium</taxon>
        <taxon>environmental samples</taxon>
    </lineage>
</organism>
<dbReference type="Pfam" id="PF00232">
    <property type="entry name" value="Glyco_hydro_1"/>
    <property type="match status" value="2"/>
</dbReference>
<dbReference type="PANTHER" id="PTHR10353">
    <property type="entry name" value="GLYCOSYL HYDROLASE"/>
    <property type="match status" value="1"/>
</dbReference>
<reference evidence="5" key="1">
    <citation type="submission" date="2016-03" db="EMBL/GenBank/DDBJ databases">
        <authorList>
            <person name="Ploux O."/>
        </authorList>
    </citation>
    <scope>NUCLEOTIDE SEQUENCE</scope>
    <source>
        <strain evidence="5">UC1</strain>
    </source>
</reference>
<dbReference type="GO" id="GO:0008422">
    <property type="term" value="F:beta-glucosidase activity"/>
    <property type="evidence" value="ECO:0007669"/>
    <property type="project" value="TreeGrafter"/>
</dbReference>
<dbReference type="AlphaFoldDB" id="A0A1Y5NXI7"/>
<dbReference type="Gene3D" id="3.20.20.80">
    <property type="entry name" value="Glycosidases"/>
    <property type="match status" value="1"/>
</dbReference>
<dbReference type="GO" id="GO:0005975">
    <property type="term" value="P:carbohydrate metabolic process"/>
    <property type="evidence" value="ECO:0007669"/>
    <property type="project" value="InterPro"/>
</dbReference>
<dbReference type="InterPro" id="IPR017853">
    <property type="entry name" value="GH"/>
</dbReference>
<evidence type="ECO:0008006" key="6">
    <source>
        <dbReference type="Google" id="ProtNLM"/>
    </source>
</evidence>
<keyword evidence="3" id="KW-0326">Glycosidase</keyword>
<keyword evidence="2" id="KW-0378">Hydrolase</keyword>
<comment type="similarity">
    <text evidence="1 4">Belongs to the glycosyl hydrolase 1 family.</text>
</comment>
<evidence type="ECO:0000256" key="4">
    <source>
        <dbReference type="RuleBase" id="RU003690"/>
    </source>
</evidence>
<evidence type="ECO:0000256" key="3">
    <source>
        <dbReference type="ARBA" id="ARBA00023295"/>
    </source>
</evidence>
<proteinExistence type="inferred from homology"/>
<dbReference type="PRINTS" id="PR00131">
    <property type="entry name" value="GLHYDRLASE1"/>
</dbReference>
<gene>
    <name evidence="5" type="ORF">MIPYR_100039</name>
</gene>
<dbReference type="PANTHER" id="PTHR10353:SF36">
    <property type="entry name" value="LP05116P"/>
    <property type="match status" value="1"/>
</dbReference>
<dbReference type="InterPro" id="IPR001360">
    <property type="entry name" value="Glyco_hydro_1"/>
</dbReference>
<dbReference type="RefSeq" id="WP_295574048.1">
    <property type="nucleotide sequence ID" value="NZ_FLQR01000002.1"/>
</dbReference>
<dbReference type="EMBL" id="FLQR01000002">
    <property type="protein sequence ID" value="SBS71187.1"/>
    <property type="molecule type" value="Genomic_DNA"/>
</dbReference>
<dbReference type="SUPFAM" id="SSF51445">
    <property type="entry name" value="(Trans)glycosidases"/>
    <property type="match status" value="1"/>
</dbReference>
<name>A0A1Y5NXI7_9MICO</name>
<evidence type="ECO:0000256" key="2">
    <source>
        <dbReference type="ARBA" id="ARBA00022801"/>
    </source>
</evidence>
<evidence type="ECO:0000313" key="5">
    <source>
        <dbReference type="EMBL" id="SBS71187.1"/>
    </source>
</evidence>
<sequence length="418" mass="44939">MTAFPTGFLWGVATAGHQNEGDNVTSDTWFLENVSPTVFREPSGKACNGWELWEGDLDLVAGMGLNAYRFSVEWARIEPVEGEFSEEALAHYEAIVDGCHARGLTPLVTLSHFTSPHWFAARSAWLDPEAPALFARFTGAVMDRFGDRIAYVVTFNEPDLPEMLTWAGLPPFVAELEKQTLAAASVAAGVERYRAGNVMLREDFAGMRAGMTAAHLAAKAAVKERRPELPVGLSLAMCDDVAAPGGEAVRNRKRAEVYDYWLRLAAADDFVGVQNYERLVYGPDGLLPPPAGAVLNGMGTPVDPASLRGAVEYAHQVSGVPVLVTEHGVSTPDDAIRAGFIAPSLDLLADAIADGIPVLGYCHWTLMDNFEWIFGYGPRLGLHEVDSETFARTAKPSAGAYAAYVATARAAAATVPLP</sequence>